<organism evidence="2 3">
    <name type="scientific">Stichopus japonicus</name>
    <name type="common">Sea cucumber</name>
    <dbReference type="NCBI Taxonomy" id="307972"/>
    <lineage>
        <taxon>Eukaryota</taxon>
        <taxon>Metazoa</taxon>
        <taxon>Echinodermata</taxon>
        <taxon>Eleutherozoa</taxon>
        <taxon>Echinozoa</taxon>
        <taxon>Holothuroidea</taxon>
        <taxon>Aspidochirotacea</taxon>
        <taxon>Aspidochirotida</taxon>
        <taxon>Stichopodidae</taxon>
        <taxon>Apostichopus</taxon>
    </lineage>
</organism>
<name>A0A2G8KLX3_STIJA</name>
<protein>
    <submittedName>
        <fullName evidence="2">Uncharacterized protein</fullName>
    </submittedName>
</protein>
<gene>
    <name evidence="2" type="ORF">BSL78_14117</name>
</gene>
<proteinExistence type="predicted"/>
<accession>A0A2G8KLX3</accession>
<keyword evidence="3" id="KW-1185">Reference proteome</keyword>
<reference evidence="2 3" key="1">
    <citation type="journal article" date="2017" name="PLoS Biol.">
        <title>The sea cucumber genome provides insights into morphological evolution and visceral regeneration.</title>
        <authorList>
            <person name="Zhang X."/>
            <person name="Sun L."/>
            <person name="Yuan J."/>
            <person name="Sun Y."/>
            <person name="Gao Y."/>
            <person name="Zhang L."/>
            <person name="Li S."/>
            <person name="Dai H."/>
            <person name="Hamel J.F."/>
            <person name="Liu C."/>
            <person name="Yu Y."/>
            <person name="Liu S."/>
            <person name="Lin W."/>
            <person name="Guo K."/>
            <person name="Jin S."/>
            <person name="Xu P."/>
            <person name="Storey K.B."/>
            <person name="Huan P."/>
            <person name="Zhang T."/>
            <person name="Zhou Y."/>
            <person name="Zhang J."/>
            <person name="Lin C."/>
            <person name="Li X."/>
            <person name="Xing L."/>
            <person name="Huo D."/>
            <person name="Sun M."/>
            <person name="Wang L."/>
            <person name="Mercier A."/>
            <person name="Li F."/>
            <person name="Yang H."/>
            <person name="Xiang J."/>
        </authorList>
    </citation>
    <scope>NUCLEOTIDE SEQUENCE [LARGE SCALE GENOMIC DNA]</scope>
    <source>
        <strain evidence="2">Shaxun</strain>
        <tissue evidence="2">Muscle</tissue>
    </source>
</reference>
<feature type="region of interest" description="Disordered" evidence="1">
    <location>
        <begin position="151"/>
        <end position="175"/>
    </location>
</feature>
<dbReference type="EMBL" id="MRZV01000487">
    <property type="protein sequence ID" value="PIK49011.1"/>
    <property type="molecule type" value="Genomic_DNA"/>
</dbReference>
<evidence type="ECO:0000313" key="3">
    <source>
        <dbReference type="Proteomes" id="UP000230750"/>
    </source>
</evidence>
<sequence length="194" mass="22445">MESTFETLKTLRRLSEKRVRYRHHLSNYRLYRKNKTVPKGLKIKVRAGLPLSDSDSFANWKGILKNASLELMAVQISICRKTIHELSQQIDSKTRKLQKELPKNEFERKLDSISKICLNLSHTLASRQCHKLKRDNVTKELSLLVKPNLKPQKEPGLADSVGKRYRPHATPPKVQLLPLIANSRQEKQTYSPKV</sequence>
<dbReference type="AlphaFoldDB" id="A0A2G8KLX3"/>
<dbReference type="OrthoDB" id="10437383at2759"/>
<evidence type="ECO:0000313" key="2">
    <source>
        <dbReference type="EMBL" id="PIK49011.1"/>
    </source>
</evidence>
<dbReference type="Proteomes" id="UP000230750">
    <property type="component" value="Unassembled WGS sequence"/>
</dbReference>
<comment type="caution">
    <text evidence="2">The sequence shown here is derived from an EMBL/GenBank/DDBJ whole genome shotgun (WGS) entry which is preliminary data.</text>
</comment>
<evidence type="ECO:0000256" key="1">
    <source>
        <dbReference type="SAM" id="MobiDB-lite"/>
    </source>
</evidence>